<feature type="domain" description="Immunity MXAN-0049 protein" evidence="1">
    <location>
        <begin position="19"/>
        <end position="206"/>
    </location>
</feature>
<gene>
    <name evidence="2" type="ORF">J2T09_003699</name>
</gene>
<reference evidence="2 3" key="1">
    <citation type="submission" date="2023-07" db="EMBL/GenBank/DDBJ databases">
        <title>Sorghum-associated microbial communities from plants grown in Nebraska, USA.</title>
        <authorList>
            <person name="Schachtman D."/>
        </authorList>
    </citation>
    <scope>NUCLEOTIDE SEQUENCE [LARGE SCALE GENOMIC DNA]</scope>
    <source>
        <strain evidence="2 3">DS1307</strain>
    </source>
</reference>
<proteinExistence type="predicted"/>
<sequence length="214" mass="24264">MSDGRENEAGLNKGKRIGEYFQISPFFAGGLHGLELENQENLVSFPIVMLGPPVGQKYGFGDFSEKPVLRPNKKSYKNPPKDFEQFHSYWLVSRRVKSVLEKFDPESVSFVECDVFHISGKPLDPEHYLCDVVRKVDALDEVNSKVVRVVDGDGDRYSLTGDQEVNFNIQKLGGAHIFRQNKMTGIYCDAFLRREFLAAGVTNTAYFKDVSIRK</sequence>
<evidence type="ECO:0000313" key="3">
    <source>
        <dbReference type="Proteomes" id="UP001241472"/>
    </source>
</evidence>
<keyword evidence="3" id="KW-1185">Reference proteome</keyword>
<dbReference type="RefSeq" id="WP_306837257.1">
    <property type="nucleotide sequence ID" value="NZ_JAUSRF010000012.1"/>
</dbReference>
<comment type="caution">
    <text evidence="2">The sequence shown here is derived from an EMBL/GenBank/DDBJ whole genome shotgun (WGS) entry which is preliminary data.</text>
</comment>
<dbReference type="InterPro" id="IPR012433">
    <property type="entry name" value="Imm11"/>
</dbReference>
<dbReference type="EMBL" id="JAUSRF010000012">
    <property type="protein sequence ID" value="MDP9838927.1"/>
    <property type="molecule type" value="Genomic_DNA"/>
</dbReference>
<dbReference type="Proteomes" id="UP001241472">
    <property type="component" value="Unassembled WGS sequence"/>
</dbReference>
<accession>A0ABT9PX00</accession>
<dbReference type="Pfam" id="PF07791">
    <property type="entry name" value="Imm11"/>
    <property type="match status" value="1"/>
</dbReference>
<evidence type="ECO:0000313" key="2">
    <source>
        <dbReference type="EMBL" id="MDP9838927.1"/>
    </source>
</evidence>
<protein>
    <recommendedName>
        <fullName evidence="1">Immunity MXAN-0049 protein domain-containing protein</fullName>
    </recommendedName>
</protein>
<organism evidence="2 3">
    <name type="scientific">Neorhizobium huautlense</name>
    <dbReference type="NCBI Taxonomy" id="67774"/>
    <lineage>
        <taxon>Bacteria</taxon>
        <taxon>Pseudomonadati</taxon>
        <taxon>Pseudomonadota</taxon>
        <taxon>Alphaproteobacteria</taxon>
        <taxon>Hyphomicrobiales</taxon>
        <taxon>Rhizobiaceae</taxon>
        <taxon>Rhizobium/Agrobacterium group</taxon>
        <taxon>Neorhizobium</taxon>
    </lineage>
</organism>
<evidence type="ECO:0000259" key="1">
    <source>
        <dbReference type="Pfam" id="PF07791"/>
    </source>
</evidence>
<name>A0ABT9PX00_9HYPH</name>